<dbReference type="Proteomes" id="UP000729402">
    <property type="component" value="Unassembled WGS sequence"/>
</dbReference>
<feature type="compositionally biased region" description="Low complexity" evidence="1">
    <location>
        <begin position="7"/>
        <end position="26"/>
    </location>
</feature>
<reference evidence="2" key="2">
    <citation type="submission" date="2021-02" db="EMBL/GenBank/DDBJ databases">
        <authorList>
            <person name="Kimball J.A."/>
            <person name="Haas M.W."/>
            <person name="Macchietto M."/>
            <person name="Kono T."/>
            <person name="Duquette J."/>
            <person name="Shao M."/>
        </authorList>
    </citation>
    <scope>NUCLEOTIDE SEQUENCE</scope>
    <source>
        <tissue evidence="2">Fresh leaf tissue</tissue>
    </source>
</reference>
<evidence type="ECO:0000256" key="1">
    <source>
        <dbReference type="SAM" id="MobiDB-lite"/>
    </source>
</evidence>
<comment type="caution">
    <text evidence="2">The sequence shown here is derived from an EMBL/GenBank/DDBJ whole genome shotgun (WGS) entry which is preliminary data.</text>
</comment>
<name>A0A8J5VHB9_ZIZPA</name>
<organism evidence="2 3">
    <name type="scientific">Zizania palustris</name>
    <name type="common">Northern wild rice</name>
    <dbReference type="NCBI Taxonomy" id="103762"/>
    <lineage>
        <taxon>Eukaryota</taxon>
        <taxon>Viridiplantae</taxon>
        <taxon>Streptophyta</taxon>
        <taxon>Embryophyta</taxon>
        <taxon>Tracheophyta</taxon>
        <taxon>Spermatophyta</taxon>
        <taxon>Magnoliopsida</taxon>
        <taxon>Liliopsida</taxon>
        <taxon>Poales</taxon>
        <taxon>Poaceae</taxon>
        <taxon>BOP clade</taxon>
        <taxon>Oryzoideae</taxon>
        <taxon>Oryzeae</taxon>
        <taxon>Zizaniinae</taxon>
        <taxon>Zizania</taxon>
    </lineage>
</organism>
<gene>
    <name evidence="2" type="ORF">GUJ93_ZPchr0002g26787</name>
</gene>
<evidence type="ECO:0000313" key="2">
    <source>
        <dbReference type="EMBL" id="KAG8060301.1"/>
    </source>
</evidence>
<proteinExistence type="predicted"/>
<accession>A0A8J5VHB9</accession>
<sequence>MPRHALAATAAKKPEEIAAPPAAESGKGAEKAEKKPKEAAKELEAESSEMKPEKDTAAPASAAPPPSTPPQARPTVTIGGFAFVPVRSLAADQPPTLSRAFVPELLGFQSLVLRSLLKEQRTGKAWSIGPPTINHTWAPMSSLLCQNLPPDSVLSTTEPNHGLPM</sequence>
<reference evidence="2" key="1">
    <citation type="journal article" date="2021" name="bioRxiv">
        <title>Whole Genome Assembly and Annotation of Northern Wild Rice, Zizania palustris L., Supports a Whole Genome Duplication in the Zizania Genus.</title>
        <authorList>
            <person name="Haas M."/>
            <person name="Kono T."/>
            <person name="Macchietto M."/>
            <person name="Millas R."/>
            <person name="McGilp L."/>
            <person name="Shao M."/>
            <person name="Duquette J."/>
            <person name="Hirsch C.N."/>
            <person name="Kimball J."/>
        </authorList>
    </citation>
    <scope>NUCLEOTIDE SEQUENCE</scope>
    <source>
        <tissue evidence="2">Fresh leaf tissue</tissue>
    </source>
</reference>
<dbReference type="EMBL" id="JAAALK010000287">
    <property type="protein sequence ID" value="KAG8060301.1"/>
    <property type="molecule type" value="Genomic_DNA"/>
</dbReference>
<dbReference type="AlphaFoldDB" id="A0A8J5VHB9"/>
<keyword evidence="3" id="KW-1185">Reference proteome</keyword>
<feature type="region of interest" description="Disordered" evidence="1">
    <location>
        <begin position="1"/>
        <end position="76"/>
    </location>
</feature>
<protein>
    <submittedName>
        <fullName evidence="2">Uncharacterized protein</fullName>
    </submittedName>
</protein>
<feature type="compositionally biased region" description="Basic and acidic residues" evidence="1">
    <location>
        <begin position="27"/>
        <end position="56"/>
    </location>
</feature>
<evidence type="ECO:0000313" key="3">
    <source>
        <dbReference type="Proteomes" id="UP000729402"/>
    </source>
</evidence>
<feature type="compositionally biased region" description="Pro residues" evidence="1">
    <location>
        <begin position="62"/>
        <end position="72"/>
    </location>
</feature>